<sequence>MAEFTQELQSLKQFSFSSETNTNLQLINSRRALKNHDSSDNHAQLMALSNSILFHTQPPQISFNFTGNLVRESKNDNTMPIAESPLDLSTSPGSVTGSSGNNKSYVARKRKRNGEEDMQKPKEVVHVRAKRGQATDSHSLAERVRREKINEKLRCLQDLVPGCYKAMGMALMLDVIISYVQSLQNQIDFLSMKLSAASMYYDLNFSEIEVMETLQGTKANAYDQVQEMERMMREGHGGSSYFNSARPL</sequence>
<gene>
    <name evidence="8" type="primary">LOC110427661</name>
</gene>
<reference evidence="8" key="1">
    <citation type="submission" date="2025-08" db="UniProtKB">
        <authorList>
            <consortium name="RefSeq"/>
        </authorList>
    </citation>
    <scope>IDENTIFICATION</scope>
    <source>
        <tissue evidence="8">Leaf</tissue>
    </source>
</reference>
<keyword evidence="3" id="KW-0804">Transcription</keyword>
<dbReference type="InterPro" id="IPR024097">
    <property type="entry name" value="bHLH_ZIP_TF"/>
</dbReference>
<keyword evidence="7" id="KW-1185">Reference proteome</keyword>
<dbReference type="PANTHER" id="PTHR12565">
    <property type="entry name" value="STEROL REGULATORY ELEMENT-BINDING PROTEIN"/>
    <property type="match status" value="1"/>
</dbReference>
<dbReference type="PANTHER" id="PTHR12565:SF367">
    <property type="entry name" value="TRANSCRIPTION FACTOR BHLH75"/>
    <property type="match status" value="1"/>
</dbReference>
<feature type="region of interest" description="Disordered" evidence="5">
    <location>
        <begin position="77"/>
        <end position="139"/>
    </location>
</feature>
<evidence type="ECO:0000256" key="3">
    <source>
        <dbReference type="ARBA" id="ARBA00023163"/>
    </source>
</evidence>
<proteinExistence type="predicted"/>
<dbReference type="Pfam" id="PF00010">
    <property type="entry name" value="HLH"/>
    <property type="match status" value="1"/>
</dbReference>
<evidence type="ECO:0000256" key="4">
    <source>
        <dbReference type="ARBA" id="ARBA00023242"/>
    </source>
</evidence>
<name>A0A6J1BHW6_9ROSI</name>
<organism evidence="7 8">
    <name type="scientific">Herrania umbratica</name>
    <dbReference type="NCBI Taxonomy" id="108875"/>
    <lineage>
        <taxon>Eukaryota</taxon>
        <taxon>Viridiplantae</taxon>
        <taxon>Streptophyta</taxon>
        <taxon>Embryophyta</taxon>
        <taxon>Tracheophyta</taxon>
        <taxon>Spermatophyta</taxon>
        <taxon>Magnoliopsida</taxon>
        <taxon>eudicotyledons</taxon>
        <taxon>Gunneridae</taxon>
        <taxon>Pentapetalae</taxon>
        <taxon>rosids</taxon>
        <taxon>malvids</taxon>
        <taxon>Malvales</taxon>
        <taxon>Malvaceae</taxon>
        <taxon>Byttnerioideae</taxon>
        <taxon>Herrania</taxon>
    </lineage>
</organism>
<dbReference type="AlphaFoldDB" id="A0A6J1BHW6"/>
<keyword evidence="4" id="KW-0539">Nucleus</keyword>
<feature type="compositionally biased region" description="Basic and acidic residues" evidence="5">
    <location>
        <begin position="113"/>
        <end position="126"/>
    </location>
</feature>
<dbReference type="GeneID" id="110427661"/>
<evidence type="ECO:0000256" key="2">
    <source>
        <dbReference type="ARBA" id="ARBA00023015"/>
    </source>
</evidence>
<dbReference type="SMART" id="SM00353">
    <property type="entry name" value="HLH"/>
    <property type="match status" value="1"/>
</dbReference>
<evidence type="ECO:0000313" key="8">
    <source>
        <dbReference type="RefSeq" id="XP_021298885.1"/>
    </source>
</evidence>
<dbReference type="Gene3D" id="4.10.280.10">
    <property type="entry name" value="Helix-loop-helix DNA-binding domain"/>
    <property type="match status" value="1"/>
</dbReference>
<protein>
    <submittedName>
        <fullName evidence="8">Transcription factor bHLH75</fullName>
    </submittedName>
</protein>
<dbReference type="SUPFAM" id="SSF47459">
    <property type="entry name" value="HLH, helix-loop-helix DNA-binding domain"/>
    <property type="match status" value="1"/>
</dbReference>
<dbReference type="PROSITE" id="PS50888">
    <property type="entry name" value="BHLH"/>
    <property type="match status" value="1"/>
</dbReference>
<accession>A0A6J1BHW6</accession>
<dbReference type="GO" id="GO:0046983">
    <property type="term" value="F:protein dimerization activity"/>
    <property type="evidence" value="ECO:0007669"/>
    <property type="project" value="InterPro"/>
</dbReference>
<dbReference type="RefSeq" id="XP_021298885.1">
    <property type="nucleotide sequence ID" value="XM_021443210.1"/>
</dbReference>
<dbReference type="InterPro" id="IPR036638">
    <property type="entry name" value="HLH_DNA-bd_sf"/>
</dbReference>
<dbReference type="InterPro" id="IPR011598">
    <property type="entry name" value="bHLH_dom"/>
</dbReference>
<evidence type="ECO:0000313" key="7">
    <source>
        <dbReference type="Proteomes" id="UP000504621"/>
    </source>
</evidence>
<evidence type="ECO:0000256" key="1">
    <source>
        <dbReference type="ARBA" id="ARBA00004123"/>
    </source>
</evidence>
<dbReference type="Proteomes" id="UP000504621">
    <property type="component" value="Unplaced"/>
</dbReference>
<feature type="domain" description="BHLH" evidence="6">
    <location>
        <begin position="133"/>
        <end position="183"/>
    </location>
</feature>
<dbReference type="OrthoDB" id="690068at2759"/>
<dbReference type="GO" id="GO:0003700">
    <property type="term" value="F:DNA-binding transcription factor activity"/>
    <property type="evidence" value="ECO:0007669"/>
    <property type="project" value="TreeGrafter"/>
</dbReference>
<dbReference type="GO" id="GO:0005634">
    <property type="term" value="C:nucleus"/>
    <property type="evidence" value="ECO:0007669"/>
    <property type="project" value="UniProtKB-SubCell"/>
</dbReference>
<comment type="subcellular location">
    <subcellularLocation>
        <location evidence="1">Nucleus</location>
    </subcellularLocation>
</comment>
<evidence type="ECO:0000259" key="6">
    <source>
        <dbReference type="PROSITE" id="PS50888"/>
    </source>
</evidence>
<keyword evidence="2" id="KW-0805">Transcription regulation</keyword>
<evidence type="ECO:0000256" key="5">
    <source>
        <dbReference type="SAM" id="MobiDB-lite"/>
    </source>
</evidence>
<feature type="compositionally biased region" description="Low complexity" evidence="5">
    <location>
        <begin position="89"/>
        <end position="100"/>
    </location>
</feature>